<name>A0ABU4TM99_9PSEU</name>
<evidence type="ECO:0000313" key="3">
    <source>
        <dbReference type="Proteomes" id="UP001271792"/>
    </source>
</evidence>
<sequence>MRVAALCAAVITVLAAAVPAQAQTACTWRPTDLPLPADAPSGTMSAASPDGRYFAGQAEDGLLLLWHDRRLTELAATEGGYRVAGVNGAGHVISNDDTGVFVYRDGAKQYLPVPAGRTAYVRDINEHGDVVGYLDGANTTIVWKAANPAAYELIQVANPVAIDDEGRIAFRSGVIRSTDGTTVRIAGHPAVRIEKFQGGRVIGRVDGQFYSLREWSLTGAVVRDYKISPSSPIGINRDGLLASGYFKPGVGNAYGAWQGSTFLGDPGPNLHILAVTDTGLLAGHRQWRAEDNFWGPSTWACS</sequence>
<evidence type="ECO:0000313" key="2">
    <source>
        <dbReference type="EMBL" id="MDX8048991.1"/>
    </source>
</evidence>
<evidence type="ECO:0000256" key="1">
    <source>
        <dbReference type="SAM" id="SignalP"/>
    </source>
</evidence>
<organism evidence="2 3">
    <name type="scientific">Lentzea kristufekii</name>
    <dbReference type="NCBI Taxonomy" id="3095430"/>
    <lineage>
        <taxon>Bacteria</taxon>
        <taxon>Bacillati</taxon>
        <taxon>Actinomycetota</taxon>
        <taxon>Actinomycetes</taxon>
        <taxon>Pseudonocardiales</taxon>
        <taxon>Pseudonocardiaceae</taxon>
        <taxon>Lentzea</taxon>
    </lineage>
</organism>
<reference evidence="2 3" key="1">
    <citation type="submission" date="2023-11" db="EMBL/GenBank/DDBJ databases">
        <title>Lentzea sokolovensis, sp. nov., Lentzea kristufkii, sp. nov., and Lentzea miocenensis, sp. nov., rare actinobacteria from Sokolov Coal Basin, Miocene lacustrine sediment, Czech Republic.</title>
        <authorList>
            <person name="Lara A."/>
            <person name="Kotroba L."/>
            <person name="Nouioui I."/>
            <person name="Neumann-Schaal M."/>
            <person name="Mast Y."/>
            <person name="Chronakova A."/>
        </authorList>
    </citation>
    <scope>NUCLEOTIDE SEQUENCE [LARGE SCALE GENOMIC DNA]</scope>
    <source>
        <strain evidence="2 3">BCCO 10_0798</strain>
    </source>
</reference>
<keyword evidence="3" id="KW-1185">Reference proteome</keyword>
<dbReference type="RefSeq" id="WP_319983072.1">
    <property type="nucleotide sequence ID" value="NZ_JAXAVV010000002.1"/>
</dbReference>
<keyword evidence="1" id="KW-0732">Signal</keyword>
<evidence type="ECO:0008006" key="4">
    <source>
        <dbReference type="Google" id="ProtNLM"/>
    </source>
</evidence>
<gene>
    <name evidence="2" type="ORF">SK571_06340</name>
</gene>
<protein>
    <recommendedName>
        <fullName evidence="4">WG containing repeat-containing protein</fullName>
    </recommendedName>
</protein>
<accession>A0ABU4TM99</accession>
<feature type="signal peptide" evidence="1">
    <location>
        <begin position="1"/>
        <end position="22"/>
    </location>
</feature>
<dbReference type="InterPro" id="IPR011048">
    <property type="entry name" value="Haem_d1_sf"/>
</dbReference>
<comment type="caution">
    <text evidence="2">The sequence shown here is derived from an EMBL/GenBank/DDBJ whole genome shotgun (WGS) entry which is preliminary data.</text>
</comment>
<dbReference type="EMBL" id="JAXAVV010000002">
    <property type="protein sequence ID" value="MDX8048991.1"/>
    <property type="molecule type" value="Genomic_DNA"/>
</dbReference>
<dbReference type="SUPFAM" id="SSF51004">
    <property type="entry name" value="C-terminal (heme d1) domain of cytochrome cd1-nitrite reductase"/>
    <property type="match status" value="1"/>
</dbReference>
<dbReference type="Proteomes" id="UP001271792">
    <property type="component" value="Unassembled WGS sequence"/>
</dbReference>
<feature type="chain" id="PRO_5046040317" description="WG containing repeat-containing protein" evidence="1">
    <location>
        <begin position="23"/>
        <end position="302"/>
    </location>
</feature>
<proteinExistence type="predicted"/>